<evidence type="ECO:0000313" key="1">
    <source>
        <dbReference type="EnsemblPlants" id="ORGLA05G0095400.1"/>
    </source>
</evidence>
<dbReference type="Proteomes" id="UP000007306">
    <property type="component" value="Chromosome 5"/>
</dbReference>
<organism evidence="1 2">
    <name type="scientific">Oryza glaberrima</name>
    <name type="common">African rice</name>
    <dbReference type="NCBI Taxonomy" id="4538"/>
    <lineage>
        <taxon>Eukaryota</taxon>
        <taxon>Viridiplantae</taxon>
        <taxon>Streptophyta</taxon>
        <taxon>Embryophyta</taxon>
        <taxon>Tracheophyta</taxon>
        <taxon>Spermatophyta</taxon>
        <taxon>Magnoliopsida</taxon>
        <taxon>Liliopsida</taxon>
        <taxon>Poales</taxon>
        <taxon>Poaceae</taxon>
        <taxon>BOP clade</taxon>
        <taxon>Oryzoideae</taxon>
        <taxon>Oryzeae</taxon>
        <taxon>Oryzinae</taxon>
        <taxon>Oryza</taxon>
    </lineage>
</organism>
<dbReference type="EnsemblPlants" id="ORGLA05G0095400.1">
    <property type="protein sequence ID" value="ORGLA05G0095400.1"/>
    <property type="gene ID" value="ORGLA05G0095400"/>
</dbReference>
<keyword evidence="2" id="KW-1185">Reference proteome</keyword>
<protein>
    <submittedName>
        <fullName evidence="1">Uncharacterized protein</fullName>
    </submittedName>
</protein>
<dbReference type="HOGENOM" id="CLU_1285049_0_0_1"/>
<evidence type="ECO:0000313" key="2">
    <source>
        <dbReference type="Proteomes" id="UP000007306"/>
    </source>
</evidence>
<dbReference type="PANTHER" id="PTHR47718:SF13">
    <property type="entry name" value="OS09G0290500 PROTEIN"/>
    <property type="match status" value="1"/>
</dbReference>
<dbReference type="Gramene" id="ORGLA05G0095400.1">
    <property type="protein sequence ID" value="ORGLA05G0095400.1"/>
    <property type="gene ID" value="ORGLA05G0095400"/>
</dbReference>
<reference evidence="1" key="1">
    <citation type="submission" date="2015-06" db="UniProtKB">
        <authorList>
            <consortium name="EnsemblPlants"/>
        </authorList>
    </citation>
    <scope>IDENTIFICATION</scope>
</reference>
<dbReference type="PANTHER" id="PTHR47718">
    <property type="entry name" value="OS01G0519700 PROTEIN"/>
    <property type="match status" value="1"/>
</dbReference>
<accession>I1PUA6</accession>
<name>I1PUA6_ORYGL</name>
<dbReference type="AlphaFoldDB" id="I1PUA6"/>
<reference evidence="1 2" key="2">
    <citation type="submission" date="2018-04" db="EMBL/GenBank/DDBJ databases">
        <title>OglaRS2 (Oryza glaberrima Reference Sequence Version 2).</title>
        <authorList>
            <person name="Zhang J."/>
            <person name="Kudrna D."/>
            <person name="Lee S."/>
            <person name="Talag J."/>
            <person name="Rajasekar S."/>
            <person name="Wing R.A."/>
        </authorList>
    </citation>
    <scope>NUCLEOTIDE SEQUENCE [LARGE SCALE GENOMIC DNA]</scope>
    <source>
        <strain evidence="1 2">cv. IRGC 96717</strain>
    </source>
</reference>
<sequence length="215" mass="25043">MAGNHISLEEIAEHESVITKEFRSEAEGYKFYNDYAWSKGFSIRKDNVTYSGDDFNDGHAHPLAKHDQVAFLRSHRNLSDAQKAEVVELGVCGLRTCNIMDVMEKNHGGYDQIIGYVHGTLIEENAKRHLRGDALTEFRRLIYEVMKADEFERRWCAFKNSDNVPEKELWLAMMYALREKWAAAYTDGRYFLGMRTTQICSNRNKEQLMRHLHTI</sequence>
<proteinExistence type="predicted"/>